<dbReference type="GO" id="GO:0009378">
    <property type="term" value="F:four-way junction helicase activity"/>
    <property type="evidence" value="ECO:0007669"/>
    <property type="project" value="TreeGrafter"/>
</dbReference>
<protein>
    <recommendedName>
        <fullName evidence="5">DNA 3'-5' helicase</fullName>
        <ecNumber evidence="5">5.6.2.4</ecNumber>
    </recommendedName>
</protein>
<dbReference type="GO" id="GO:0005737">
    <property type="term" value="C:cytoplasm"/>
    <property type="evidence" value="ECO:0007669"/>
    <property type="project" value="TreeGrafter"/>
</dbReference>
<accession>A0A0C9YCK1</accession>
<dbReference type="SMART" id="SM00487">
    <property type="entry name" value="DEXDc"/>
    <property type="match status" value="1"/>
</dbReference>
<evidence type="ECO:0000256" key="6">
    <source>
        <dbReference type="SAM" id="MobiDB-lite"/>
    </source>
</evidence>
<dbReference type="Pfam" id="PF00270">
    <property type="entry name" value="DEAD"/>
    <property type="match status" value="1"/>
</dbReference>
<feature type="region of interest" description="Disordered" evidence="6">
    <location>
        <begin position="423"/>
        <end position="442"/>
    </location>
</feature>
<reference evidence="9 10" key="1">
    <citation type="submission" date="2014-04" db="EMBL/GenBank/DDBJ databases">
        <authorList>
            <consortium name="DOE Joint Genome Institute"/>
            <person name="Kuo A."/>
            <person name="Kohler A."/>
            <person name="Costa M.D."/>
            <person name="Nagy L.G."/>
            <person name="Floudas D."/>
            <person name="Copeland A."/>
            <person name="Barry K.W."/>
            <person name="Cichocki N."/>
            <person name="Veneault-Fourrey C."/>
            <person name="LaButti K."/>
            <person name="Lindquist E.A."/>
            <person name="Lipzen A."/>
            <person name="Lundell T."/>
            <person name="Morin E."/>
            <person name="Murat C."/>
            <person name="Sun H."/>
            <person name="Tunlid A."/>
            <person name="Henrissat B."/>
            <person name="Grigoriev I.V."/>
            <person name="Hibbett D.S."/>
            <person name="Martin F."/>
            <person name="Nordberg H.P."/>
            <person name="Cantor M.N."/>
            <person name="Hua S.X."/>
        </authorList>
    </citation>
    <scope>NUCLEOTIDE SEQUENCE [LARGE SCALE GENOMIC DNA]</scope>
    <source>
        <strain evidence="9 10">441</strain>
    </source>
</reference>
<proteinExistence type="inferred from homology"/>
<evidence type="ECO:0000256" key="1">
    <source>
        <dbReference type="ARBA" id="ARBA00005446"/>
    </source>
</evidence>
<dbReference type="PANTHER" id="PTHR13710:SF154">
    <property type="entry name" value="RECQ HELICASE, PUTATIVE (AFU_ORTHOLOGUE AFUA_6G14720)-RELATED"/>
    <property type="match status" value="1"/>
</dbReference>
<comment type="catalytic activity">
    <reaction evidence="4">
        <text>Couples ATP hydrolysis with the unwinding of duplex DNA by translocating in the 3'-5' direction.</text>
        <dbReference type="EC" id="5.6.2.4"/>
    </reaction>
</comment>
<evidence type="ECO:0000256" key="2">
    <source>
        <dbReference type="ARBA" id="ARBA00022741"/>
    </source>
</evidence>
<feature type="region of interest" description="Disordered" evidence="6">
    <location>
        <begin position="930"/>
        <end position="971"/>
    </location>
</feature>
<dbReference type="PANTHER" id="PTHR13710">
    <property type="entry name" value="DNA HELICASE RECQ FAMILY MEMBER"/>
    <property type="match status" value="1"/>
</dbReference>
<dbReference type="PROSITE" id="PS51192">
    <property type="entry name" value="HELICASE_ATP_BIND_1"/>
    <property type="match status" value="1"/>
</dbReference>
<keyword evidence="2" id="KW-0547">Nucleotide-binding</keyword>
<evidence type="ECO:0000256" key="4">
    <source>
        <dbReference type="ARBA" id="ARBA00034617"/>
    </source>
</evidence>
<dbReference type="GO" id="GO:0003676">
    <property type="term" value="F:nucleic acid binding"/>
    <property type="evidence" value="ECO:0007669"/>
    <property type="project" value="InterPro"/>
</dbReference>
<keyword evidence="10" id="KW-1185">Reference proteome</keyword>
<dbReference type="EMBL" id="KN833739">
    <property type="protein sequence ID" value="KIK22490.1"/>
    <property type="molecule type" value="Genomic_DNA"/>
</dbReference>
<dbReference type="GO" id="GO:0043138">
    <property type="term" value="F:3'-5' DNA helicase activity"/>
    <property type="evidence" value="ECO:0007669"/>
    <property type="project" value="UniProtKB-EC"/>
</dbReference>
<evidence type="ECO:0000256" key="3">
    <source>
        <dbReference type="ARBA" id="ARBA00022840"/>
    </source>
</evidence>
<organism evidence="9 10">
    <name type="scientific">Pisolithus microcarpus 441</name>
    <dbReference type="NCBI Taxonomy" id="765257"/>
    <lineage>
        <taxon>Eukaryota</taxon>
        <taxon>Fungi</taxon>
        <taxon>Dikarya</taxon>
        <taxon>Basidiomycota</taxon>
        <taxon>Agaricomycotina</taxon>
        <taxon>Agaricomycetes</taxon>
        <taxon>Agaricomycetidae</taxon>
        <taxon>Boletales</taxon>
        <taxon>Sclerodermatineae</taxon>
        <taxon>Pisolithaceae</taxon>
        <taxon>Pisolithus</taxon>
    </lineage>
</organism>
<dbReference type="Pfam" id="PF00271">
    <property type="entry name" value="Helicase_C"/>
    <property type="match status" value="1"/>
</dbReference>
<dbReference type="HOGENOM" id="CLU_002727_0_0_1"/>
<evidence type="ECO:0000313" key="9">
    <source>
        <dbReference type="EMBL" id="KIK22490.1"/>
    </source>
</evidence>
<evidence type="ECO:0000256" key="5">
    <source>
        <dbReference type="ARBA" id="ARBA00034808"/>
    </source>
</evidence>
<keyword evidence="3" id="KW-0067">ATP-binding</keyword>
<reference evidence="10" key="2">
    <citation type="submission" date="2015-01" db="EMBL/GenBank/DDBJ databases">
        <title>Evolutionary Origins and Diversification of the Mycorrhizal Mutualists.</title>
        <authorList>
            <consortium name="DOE Joint Genome Institute"/>
            <consortium name="Mycorrhizal Genomics Consortium"/>
            <person name="Kohler A."/>
            <person name="Kuo A."/>
            <person name="Nagy L.G."/>
            <person name="Floudas D."/>
            <person name="Copeland A."/>
            <person name="Barry K.W."/>
            <person name="Cichocki N."/>
            <person name="Veneault-Fourrey C."/>
            <person name="LaButti K."/>
            <person name="Lindquist E.A."/>
            <person name="Lipzen A."/>
            <person name="Lundell T."/>
            <person name="Morin E."/>
            <person name="Murat C."/>
            <person name="Riley R."/>
            <person name="Ohm R."/>
            <person name="Sun H."/>
            <person name="Tunlid A."/>
            <person name="Henrissat B."/>
            <person name="Grigoriev I.V."/>
            <person name="Hibbett D.S."/>
            <person name="Martin F."/>
        </authorList>
    </citation>
    <scope>NUCLEOTIDE SEQUENCE [LARGE SCALE GENOMIC DNA]</scope>
    <source>
        <strain evidence="10">441</strain>
    </source>
</reference>
<dbReference type="STRING" id="765257.A0A0C9YCK1"/>
<dbReference type="EC" id="5.6.2.4" evidence="5"/>
<sequence>MRLTFLREIRARASASPEMDEAMACDSLQPWFVEKNYSTFARLRSLQHRASAIAFSTMSLPRIWWMDSEAWTSLNYKGNPIAFSDVCLIFQDVEQKLVDIWENKVLRGLQLRVDYDHILDDPSERNVGYSFMFDPRNTCFQDRACLVRAVVDGKGGFSKFLLRYQDELVWNRSALRGWLQDYAEMQKLLLMRAEMLSGAPSRGSELTAMLYRNTQAREVRNLMVFGKHLTLLGQYSKMTALTGRDKLIPHSLDALTSDILIQDLALARPFAEIAAKVCFGNEEVTQLYHDHLFVNFNKAFTSDDLSAVMAKHSLPRVQYALTINPWRHIQTAWKRKFKCAMEDIVEMDMEDDVDSLQAGHTRATENRTYGLSTHSLAAAAEDVLPLFLQASVGWQERCQVMPGGTALPYQQARSHLFIPKAPATTTRTESTSSSLHNSSTSHALDDAMVDKIVARVTEQLAPMLTNLIQGLASKTRTTSGEHPSDTADPAQGQGKGKQKETMAEEEPPTFPTSLQESGAIRRRVTPAQDLPVLALQKMQMLLRDDRTSWHSSQQRDAMVAVLKREKDIIVILPTGGGKSMLAIVPSMMEVNMATILILPLNSLIMDYERRLTAMKVPYQVYKSGQQLNLQDNLVIVSADKSQTPHWRLSLADLRRRKEIARIIMDEAHIPLIAKGYRRSLENFYEVRSEPVPLVLLSATLPPIFMNPLANMYRLLSDHITCRRSTNRPELTYILEKMTGESDSQSALATRGIQIMEEQAARWGSKDRGLVMVPSIGSCLELARDAGWHHFVGNRETMNETERQEQYQAWIDGQGSKVMVATSAFSTGNDYPQVRLVLHLDKPFDMLDYIQGQGRAGRDGMPAICHTLVPSRPWKESRKEEETERQNEQAALDHLYLYGSKRCLRYGATLFTDGMGVGCHEDELNRRCSVCKSDPDHRPQDIRMASIPRSRGADAEASSSISRVDHPRSFSQAARQAKELRVGREMGNLGRAQQIEKALQTVLGTCCICLVLGNVEGTSRAQHDLTSCPKLGSFSVYKEWRQNLRYRKHHNMICFICHVPQLSDSLHPTFTRAQRGRNVGCKYADVIAPIAFAIFHHSSVKGRAEAYFEVDWAGAGAFADWLMGVPRGKSESNLIDLFLWYVETELQ</sequence>
<dbReference type="InterPro" id="IPR014001">
    <property type="entry name" value="Helicase_ATP-bd"/>
</dbReference>
<dbReference type="SUPFAM" id="SSF52540">
    <property type="entry name" value="P-loop containing nucleoside triphosphate hydrolases"/>
    <property type="match status" value="1"/>
</dbReference>
<comment type="similarity">
    <text evidence="1">Belongs to the helicase family. RecQ subfamily.</text>
</comment>
<gene>
    <name evidence="9" type="ORF">PISMIDRAFT_11645</name>
</gene>
<dbReference type="GO" id="GO:0005694">
    <property type="term" value="C:chromosome"/>
    <property type="evidence" value="ECO:0007669"/>
    <property type="project" value="TreeGrafter"/>
</dbReference>
<dbReference type="GO" id="GO:0000724">
    <property type="term" value="P:double-strand break repair via homologous recombination"/>
    <property type="evidence" value="ECO:0007669"/>
    <property type="project" value="TreeGrafter"/>
</dbReference>
<feature type="region of interest" description="Disordered" evidence="6">
    <location>
        <begin position="474"/>
        <end position="519"/>
    </location>
</feature>
<dbReference type="InterPro" id="IPR011545">
    <property type="entry name" value="DEAD/DEAH_box_helicase_dom"/>
</dbReference>
<dbReference type="Proteomes" id="UP000054018">
    <property type="component" value="Unassembled WGS sequence"/>
</dbReference>
<dbReference type="Gene3D" id="3.40.50.300">
    <property type="entry name" value="P-loop containing nucleotide triphosphate hydrolases"/>
    <property type="match status" value="2"/>
</dbReference>
<dbReference type="SMART" id="SM00490">
    <property type="entry name" value="HELICc"/>
    <property type="match status" value="1"/>
</dbReference>
<feature type="compositionally biased region" description="Low complexity" evidence="6">
    <location>
        <begin position="424"/>
        <end position="442"/>
    </location>
</feature>
<dbReference type="PROSITE" id="PS51194">
    <property type="entry name" value="HELICASE_CTER"/>
    <property type="match status" value="1"/>
</dbReference>
<evidence type="ECO:0000259" key="7">
    <source>
        <dbReference type="PROSITE" id="PS51192"/>
    </source>
</evidence>
<dbReference type="InterPro" id="IPR027417">
    <property type="entry name" value="P-loop_NTPase"/>
</dbReference>
<name>A0A0C9YCK1_9AGAM</name>
<feature type="domain" description="Helicase ATP-binding" evidence="7">
    <location>
        <begin position="559"/>
        <end position="718"/>
    </location>
</feature>
<dbReference type="OrthoDB" id="2676248at2759"/>
<feature type="domain" description="Helicase C-terminal" evidence="8">
    <location>
        <begin position="747"/>
        <end position="902"/>
    </location>
</feature>
<dbReference type="GO" id="GO:0005524">
    <property type="term" value="F:ATP binding"/>
    <property type="evidence" value="ECO:0007669"/>
    <property type="project" value="UniProtKB-KW"/>
</dbReference>
<dbReference type="AlphaFoldDB" id="A0A0C9YCK1"/>
<dbReference type="InterPro" id="IPR001650">
    <property type="entry name" value="Helicase_C-like"/>
</dbReference>
<evidence type="ECO:0000259" key="8">
    <source>
        <dbReference type="PROSITE" id="PS51194"/>
    </source>
</evidence>
<evidence type="ECO:0000313" key="10">
    <source>
        <dbReference type="Proteomes" id="UP000054018"/>
    </source>
</evidence>